<dbReference type="Gene3D" id="3.20.20.80">
    <property type="entry name" value="Glycosidases"/>
    <property type="match status" value="1"/>
</dbReference>
<dbReference type="EMBL" id="AAHNMO010000104">
    <property type="protein sequence ID" value="EBY2251784.1"/>
    <property type="molecule type" value="Genomic_DNA"/>
</dbReference>
<accession>A0A5W8UZ48</accession>
<reference evidence="1" key="1">
    <citation type="submission" date="2018-07" db="EMBL/GenBank/DDBJ databases">
        <authorList>
            <person name="Ashton P.M."/>
            <person name="Dallman T."/>
            <person name="Nair S."/>
            <person name="De Pinna E."/>
            <person name="Peters T."/>
            <person name="Grant K."/>
        </authorList>
    </citation>
    <scope>NUCLEOTIDE SEQUENCE</scope>
    <source>
        <strain evidence="1">391740</strain>
    </source>
</reference>
<dbReference type="SUPFAM" id="SSF51445">
    <property type="entry name" value="(Trans)glycosidases"/>
    <property type="match status" value="1"/>
</dbReference>
<dbReference type="InterPro" id="IPR017853">
    <property type="entry name" value="GH"/>
</dbReference>
<sequence length="266" mass="30145">VWPPMLQPQDETGLNALKIRFEAFVEKALREAKLRTDWVDSNEAYETAMLDYARYLLAPDNQTFLQDFYRSLQPFIRAGLVNSLTQTVIKLTAPGVPDIYQGSEALNFSLVDPDNRREPDFATLAQQLDQLTPGVFSREESWLNGQVNQYVTAALLRLRQQNHELFRFGDYIPLRAVGQRADKVIAYARVNHDDALIVVAPRLVFAECDGLLSQSHSGFWSGTDIIIPGQLNQHRYRNVLTQERLMPGERLSLASHQGGVLVLMSD</sequence>
<organism evidence="1">
    <name type="scientific">Salmonella enterica subsp. enterica serovar Bareilly</name>
    <dbReference type="NCBI Taxonomy" id="58096"/>
    <lineage>
        <taxon>Bacteria</taxon>
        <taxon>Pseudomonadati</taxon>
        <taxon>Pseudomonadota</taxon>
        <taxon>Gammaproteobacteria</taxon>
        <taxon>Enterobacterales</taxon>
        <taxon>Enterobacteriaceae</taxon>
        <taxon>Salmonella</taxon>
    </lineage>
</organism>
<dbReference type="GO" id="GO:0005992">
    <property type="term" value="P:trehalose biosynthetic process"/>
    <property type="evidence" value="ECO:0007669"/>
    <property type="project" value="TreeGrafter"/>
</dbReference>
<dbReference type="GO" id="GO:0030980">
    <property type="term" value="P:alpha-glucan catabolic process"/>
    <property type="evidence" value="ECO:0007669"/>
    <property type="project" value="TreeGrafter"/>
</dbReference>
<protein>
    <submittedName>
        <fullName evidence="1">Malto-oligosyltrehalose synthase</fullName>
    </submittedName>
</protein>
<comment type="caution">
    <text evidence="1">The sequence shown here is derived from an EMBL/GenBank/DDBJ whole genome shotgun (WGS) entry which is preliminary data.</text>
</comment>
<dbReference type="PANTHER" id="PTHR10357:SF216">
    <property type="entry name" value="MALTOOLIGOSYL TREHALOSE SYNTHASE-RELATED"/>
    <property type="match status" value="1"/>
</dbReference>
<feature type="non-terminal residue" evidence="1">
    <location>
        <position position="1"/>
    </location>
</feature>
<name>A0A5W8UZ48_SALET</name>
<evidence type="ECO:0000313" key="1">
    <source>
        <dbReference type="EMBL" id="EBY2251784.1"/>
    </source>
</evidence>
<gene>
    <name evidence="1" type="ORF">DU824_23335</name>
</gene>
<dbReference type="GO" id="GO:0047470">
    <property type="term" value="F:(1,4)-alpha-D-glucan 1-alpha-D-glucosylmutase activity"/>
    <property type="evidence" value="ECO:0007669"/>
    <property type="project" value="TreeGrafter"/>
</dbReference>
<dbReference type="PANTHER" id="PTHR10357">
    <property type="entry name" value="ALPHA-AMYLASE FAMILY MEMBER"/>
    <property type="match status" value="1"/>
</dbReference>
<proteinExistence type="predicted"/>
<dbReference type="AlphaFoldDB" id="A0A5W8UZ48"/>